<gene>
    <name evidence="6" type="ORF">METZ01_LOCUS472369</name>
</gene>
<dbReference type="Gene3D" id="2.40.50.140">
    <property type="entry name" value="Nucleic acid-binding proteins"/>
    <property type="match status" value="1"/>
</dbReference>
<evidence type="ECO:0000259" key="5">
    <source>
        <dbReference type="Pfam" id="PF08206"/>
    </source>
</evidence>
<dbReference type="AlphaFoldDB" id="A0A383BJI0"/>
<name>A0A383BJI0_9ZZZZ</name>
<evidence type="ECO:0000256" key="2">
    <source>
        <dbReference type="ARBA" id="ARBA00022801"/>
    </source>
</evidence>
<dbReference type="InterPro" id="IPR013223">
    <property type="entry name" value="RNase_B_OB_dom"/>
</dbReference>
<reference evidence="6" key="1">
    <citation type="submission" date="2018-05" db="EMBL/GenBank/DDBJ databases">
        <authorList>
            <person name="Lanie J.A."/>
            <person name="Ng W.-L."/>
            <person name="Kazmierczak K.M."/>
            <person name="Andrzejewski T.M."/>
            <person name="Davidsen T.M."/>
            <person name="Wayne K.J."/>
            <person name="Tettelin H."/>
            <person name="Glass J.I."/>
            <person name="Rusch D."/>
            <person name="Podicherti R."/>
            <person name="Tsui H.-C.T."/>
            <person name="Winkler M.E."/>
        </authorList>
    </citation>
    <scope>NUCLEOTIDE SEQUENCE</scope>
</reference>
<dbReference type="EMBL" id="UINC01200570">
    <property type="protein sequence ID" value="SVE19515.1"/>
    <property type="molecule type" value="Genomic_DNA"/>
</dbReference>
<keyword evidence="3" id="KW-0269">Exonuclease</keyword>
<keyword evidence="2" id="KW-0378">Hydrolase</keyword>
<organism evidence="6">
    <name type="scientific">marine metagenome</name>
    <dbReference type="NCBI Taxonomy" id="408172"/>
    <lineage>
        <taxon>unclassified sequences</taxon>
        <taxon>metagenomes</taxon>
        <taxon>ecological metagenomes</taxon>
    </lineage>
</organism>
<dbReference type="InterPro" id="IPR012340">
    <property type="entry name" value="NA-bd_OB-fold"/>
</dbReference>
<feature type="region of interest" description="Disordered" evidence="4">
    <location>
        <begin position="123"/>
        <end position="144"/>
    </location>
</feature>
<dbReference type="Pfam" id="PF08206">
    <property type="entry name" value="OB_RNB"/>
    <property type="match status" value="1"/>
</dbReference>
<feature type="non-terminal residue" evidence="6">
    <location>
        <position position="170"/>
    </location>
</feature>
<keyword evidence="1" id="KW-0540">Nuclease</keyword>
<evidence type="ECO:0000256" key="3">
    <source>
        <dbReference type="ARBA" id="ARBA00022839"/>
    </source>
</evidence>
<feature type="domain" description="Ribonuclease B N-terminal OB" evidence="5">
    <location>
        <begin position="80"/>
        <end position="133"/>
    </location>
</feature>
<evidence type="ECO:0000256" key="4">
    <source>
        <dbReference type="SAM" id="MobiDB-lite"/>
    </source>
</evidence>
<evidence type="ECO:0000256" key="1">
    <source>
        <dbReference type="ARBA" id="ARBA00022722"/>
    </source>
</evidence>
<dbReference type="SUPFAM" id="SSF50249">
    <property type="entry name" value="Nucleic acid-binding proteins"/>
    <property type="match status" value="1"/>
</dbReference>
<feature type="compositionally biased region" description="Basic and acidic residues" evidence="4">
    <location>
        <begin position="126"/>
        <end position="136"/>
    </location>
</feature>
<protein>
    <recommendedName>
        <fullName evidence="5">Ribonuclease B N-terminal OB domain-containing protein</fullName>
    </recommendedName>
</protein>
<proteinExistence type="predicted"/>
<accession>A0A383BJI0</accession>
<evidence type="ECO:0000313" key="6">
    <source>
        <dbReference type="EMBL" id="SVE19515.1"/>
    </source>
</evidence>
<sequence>MAGSGAAHHLMNLENRLLRLLGRKHYVPSEADDITTKLELGQAEAKDVRAELRNLVRLGRVVRLPDKCFALPGDEDLVAGRILMNRRGGGRVVTTDATQPSIDIAPNAARTAMHNDRVLVLVDRPASTERRQDRGRRAPSGPSGRVVEVLERARTQVVGTLEKSRQLWYV</sequence>